<accession>A0A6P2CRS5</accession>
<dbReference type="Pfam" id="PF03746">
    <property type="entry name" value="LamB_YcsF"/>
    <property type="match status" value="1"/>
</dbReference>
<protein>
    <recommendedName>
        <fullName evidence="3">LamB/YcsF family protein</fullName>
    </recommendedName>
</protein>
<dbReference type="PANTHER" id="PTHR30292:SF0">
    <property type="entry name" value="5-OXOPROLINASE SUBUNIT A"/>
    <property type="match status" value="1"/>
</dbReference>
<sequence>MEIDLNADLGEGAGFDAELMPLITSANVCCGAHAGGPNEIAFTLALAKQFGVTIGAHPGYPDRENFGRCELNLTSREIAHECLYQVGALMGLAKACSVGVKYIKPHGALYNQACRDEDVAVGVIDAAKVFELPVIGLPQSWLGAEATDRVPFFAEGFADRRYRSDGSLVPRSEPDAFIHEPSEAVKQIEWLVREKGVRTICVHGDNPDAVAFTKAVRASLLERGFTLKAFV</sequence>
<dbReference type="InterPro" id="IPR005501">
    <property type="entry name" value="LamB/YcsF/PxpA-like"/>
</dbReference>
<dbReference type="Gene3D" id="3.20.20.370">
    <property type="entry name" value="Glycoside hydrolase/deacetylase"/>
    <property type="match status" value="1"/>
</dbReference>
<dbReference type="RefSeq" id="WP_162665864.1">
    <property type="nucleotide sequence ID" value="NZ_LR593886.1"/>
</dbReference>
<evidence type="ECO:0000313" key="1">
    <source>
        <dbReference type="EMBL" id="VTR90775.1"/>
    </source>
</evidence>
<proteinExistence type="predicted"/>
<dbReference type="AlphaFoldDB" id="A0A6P2CRS5"/>
<evidence type="ECO:0000313" key="2">
    <source>
        <dbReference type="Proteomes" id="UP000464178"/>
    </source>
</evidence>
<dbReference type="GO" id="GO:0005975">
    <property type="term" value="P:carbohydrate metabolic process"/>
    <property type="evidence" value="ECO:0007669"/>
    <property type="project" value="InterPro"/>
</dbReference>
<dbReference type="InterPro" id="IPR011330">
    <property type="entry name" value="Glyco_hydro/deAcase_b/a-brl"/>
</dbReference>
<name>A0A6P2CRS5_9BACT</name>
<dbReference type="SUPFAM" id="SSF88713">
    <property type="entry name" value="Glycoside hydrolase/deacetylase"/>
    <property type="match status" value="1"/>
</dbReference>
<dbReference type="NCBIfam" id="NF003814">
    <property type="entry name" value="PRK05406.1-3"/>
    <property type="match status" value="1"/>
</dbReference>
<organism evidence="1 2">
    <name type="scientific">Gemmata massiliana</name>
    <dbReference type="NCBI Taxonomy" id="1210884"/>
    <lineage>
        <taxon>Bacteria</taxon>
        <taxon>Pseudomonadati</taxon>
        <taxon>Planctomycetota</taxon>
        <taxon>Planctomycetia</taxon>
        <taxon>Gemmatales</taxon>
        <taxon>Gemmataceae</taxon>
        <taxon>Gemmata</taxon>
    </lineage>
</organism>
<dbReference type="KEGG" id="gms:SOIL9_69390"/>
<dbReference type="Proteomes" id="UP000464178">
    <property type="component" value="Chromosome"/>
</dbReference>
<evidence type="ECO:0008006" key="3">
    <source>
        <dbReference type="Google" id="ProtNLM"/>
    </source>
</evidence>
<dbReference type="PANTHER" id="PTHR30292">
    <property type="entry name" value="UNCHARACTERIZED PROTEIN YBGL-RELATED"/>
    <property type="match status" value="1"/>
</dbReference>
<reference evidence="1 2" key="1">
    <citation type="submission" date="2019-05" db="EMBL/GenBank/DDBJ databases">
        <authorList>
            <consortium name="Science for Life Laboratories"/>
        </authorList>
    </citation>
    <scope>NUCLEOTIDE SEQUENCE [LARGE SCALE GENOMIC DNA]</scope>
    <source>
        <strain evidence="1">Soil9</strain>
    </source>
</reference>
<keyword evidence="2" id="KW-1185">Reference proteome</keyword>
<dbReference type="EMBL" id="LR593886">
    <property type="protein sequence ID" value="VTR90775.1"/>
    <property type="molecule type" value="Genomic_DNA"/>
</dbReference>
<dbReference type="CDD" id="cd10787">
    <property type="entry name" value="LamB_YcsF_like"/>
    <property type="match status" value="1"/>
</dbReference>
<gene>
    <name evidence="1" type="ORF">SOIL9_69390</name>
</gene>